<feature type="transmembrane region" description="Helical" evidence="1">
    <location>
        <begin position="117"/>
        <end position="135"/>
    </location>
</feature>
<proteinExistence type="predicted"/>
<keyword evidence="1" id="KW-0812">Transmembrane</keyword>
<keyword evidence="3" id="KW-1185">Reference proteome</keyword>
<comment type="caution">
    <text evidence="2">The sequence shown here is derived from an EMBL/GenBank/DDBJ whole genome shotgun (WGS) entry which is preliminary data.</text>
</comment>
<evidence type="ECO:0000256" key="1">
    <source>
        <dbReference type="SAM" id="Phobius"/>
    </source>
</evidence>
<dbReference type="AlphaFoldDB" id="A0A7J9F6Y2"/>
<protein>
    <submittedName>
        <fullName evidence="2">Uncharacterized protein</fullName>
    </submittedName>
</protein>
<dbReference type="Proteomes" id="UP000593568">
    <property type="component" value="Unassembled WGS sequence"/>
</dbReference>
<feature type="transmembrane region" description="Helical" evidence="1">
    <location>
        <begin position="48"/>
        <end position="67"/>
    </location>
</feature>
<name>A0A7J9F6Y2_9ROSI</name>
<feature type="transmembrane region" description="Helical" evidence="1">
    <location>
        <begin position="7"/>
        <end position="28"/>
    </location>
</feature>
<keyword evidence="1" id="KW-1133">Transmembrane helix</keyword>
<evidence type="ECO:0000313" key="3">
    <source>
        <dbReference type="Proteomes" id="UP000593568"/>
    </source>
</evidence>
<gene>
    <name evidence="2" type="ORF">Gotri_002012</name>
</gene>
<organism evidence="2 3">
    <name type="scientific">Gossypium trilobum</name>
    <dbReference type="NCBI Taxonomy" id="34281"/>
    <lineage>
        <taxon>Eukaryota</taxon>
        <taxon>Viridiplantae</taxon>
        <taxon>Streptophyta</taxon>
        <taxon>Embryophyta</taxon>
        <taxon>Tracheophyta</taxon>
        <taxon>Spermatophyta</taxon>
        <taxon>Magnoliopsida</taxon>
        <taxon>eudicotyledons</taxon>
        <taxon>Gunneridae</taxon>
        <taxon>Pentapetalae</taxon>
        <taxon>rosids</taxon>
        <taxon>malvids</taxon>
        <taxon>Malvales</taxon>
        <taxon>Malvaceae</taxon>
        <taxon>Malvoideae</taxon>
        <taxon>Gossypium</taxon>
    </lineage>
</organism>
<dbReference type="EMBL" id="JABEZW010000012">
    <property type="protein sequence ID" value="MBA0781053.1"/>
    <property type="molecule type" value="Genomic_DNA"/>
</dbReference>
<keyword evidence="1" id="KW-0472">Membrane</keyword>
<reference evidence="2 3" key="1">
    <citation type="journal article" date="2019" name="Genome Biol. Evol.">
        <title>Insights into the evolution of the New World diploid cottons (Gossypium, subgenus Houzingenia) based on genome sequencing.</title>
        <authorList>
            <person name="Grover C.E."/>
            <person name="Arick M.A. 2nd"/>
            <person name="Thrash A."/>
            <person name="Conover J.L."/>
            <person name="Sanders W.S."/>
            <person name="Peterson D.G."/>
            <person name="Frelichowski J.E."/>
            <person name="Scheffler J.A."/>
            <person name="Scheffler B.E."/>
            <person name="Wendel J.F."/>
        </authorList>
    </citation>
    <scope>NUCLEOTIDE SEQUENCE [LARGE SCALE GENOMIC DNA]</scope>
    <source>
        <strain evidence="2">8</strain>
        <tissue evidence="2">Leaf</tissue>
    </source>
</reference>
<sequence>MCKAIEYFAISAPTKSFPILSIVGVRWHPPPQGWFKLNTNGFALSNPGNILISEILLLNLMLLFSLLTSRMTLSLTPYYFHLFMSAGPLSPNLNAISFNTHSGKATAVRTCWPNLEALFLFVPLTVFCLACIHFVNNLHTV</sequence>
<feature type="transmembrane region" description="Helical" evidence="1">
    <location>
        <begin position="79"/>
        <end position="97"/>
    </location>
</feature>
<accession>A0A7J9F6Y2</accession>
<evidence type="ECO:0000313" key="2">
    <source>
        <dbReference type="EMBL" id="MBA0781053.1"/>
    </source>
</evidence>